<accession>A0A8C5KZT3</accession>
<organism evidence="1 2">
    <name type="scientific">Jaculus jaculus</name>
    <name type="common">Lesser Egyptian jerboa</name>
    <dbReference type="NCBI Taxonomy" id="51337"/>
    <lineage>
        <taxon>Eukaryota</taxon>
        <taxon>Metazoa</taxon>
        <taxon>Chordata</taxon>
        <taxon>Craniata</taxon>
        <taxon>Vertebrata</taxon>
        <taxon>Euteleostomi</taxon>
        <taxon>Mammalia</taxon>
        <taxon>Eutheria</taxon>
        <taxon>Euarchontoglires</taxon>
        <taxon>Glires</taxon>
        <taxon>Rodentia</taxon>
        <taxon>Myomorpha</taxon>
        <taxon>Dipodoidea</taxon>
        <taxon>Dipodidae</taxon>
        <taxon>Dipodinae</taxon>
        <taxon>Jaculus</taxon>
    </lineage>
</organism>
<sequence length="59" mass="6948">PQLTETEGDIIFPGIMGNPSGGPGWLVPPFPPRRSWKSRFQRVLARVTKFFRRRFQMFR</sequence>
<proteinExistence type="predicted"/>
<dbReference type="AlphaFoldDB" id="A0A8C5KZT3"/>
<name>A0A8C5KZT3_JACJA</name>
<protein>
    <submittedName>
        <fullName evidence="1">Uncharacterized protein</fullName>
    </submittedName>
</protein>
<keyword evidence="2" id="KW-1185">Reference proteome</keyword>
<reference evidence="1" key="2">
    <citation type="submission" date="2025-09" db="UniProtKB">
        <authorList>
            <consortium name="Ensembl"/>
        </authorList>
    </citation>
    <scope>IDENTIFICATION</scope>
</reference>
<reference evidence="1" key="1">
    <citation type="submission" date="2025-08" db="UniProtKB">
        <authorList>
            <consortium name="Ensembl"/>
        </authorList>
    </citation>
    <scope>IDENTIFICATION</scope>
</reference>
<evidence type="ECO:0000313" key="2">
    <source>
        <dbReference type="Proteomes" id="UP000694385"/>
    </source>
</evidence>
<dbReference type="Proteomes" id="UP000694385">
    <property type="component" value="Unassembled WGS sequence"/>
</dbReference>
<dbReference type="Ensembl" id="ENSJJAT00000021993.1">
    <property type="protein sequence ID" value="ENSJJAP00000015488.1"/>
    <property type="gene ID" value="ENSJJAG00000017642.1"/>
</dbReference>
<evidence type="ECO:0000313" key="1">
    <source>
        <dbReference type="Ensembl" id="ENSJJAP00000015488.1"/>
    </source>
</evidence>